<dbReference type="Proteomes" id="UP000054776">
    <property type="component" value="Unassembled WGS sequence"/>
</dbReference>
<keyword evidence="2" id="KW-1185">Reference proteome</keyword>
<name>A0A0V1BGM0_TRISP</name>
<comment type="caution">
    <text evidence="1">The sequence shown here is derived from an EMBL/GenBank/DDBJ whole genome shotgun (WGS) entry which is preliminary data.</text>
</comment>
<organism evidence="1 2">
    <name type="scientific">Trichinella spiralis</name>
    <name type="common">Trichina worm</name>
    <dbReference type="NCBI Taxonomy" id="6334"/>
    <lineage>
        <taxon>Eukaryota</taxon>
        <taxon>Metazoa</taxon>
        <taxon>Ecdysozoa</taxon>
        <taxon>Nematoda</taxon>
        <taxon>Enoplea</taxon>
        <taxon>Dorylaimia</taxon>
        <taxon>Trichinellida</taxon>
        <taxon>Trichinellidae</taxon>
        <taxon>Trichinella</taxon>
    </lineage>
</organism>
<sequence length="185" mass="21678">MCQLKSFNPHYQSPRGSCMQPILCKLKFNIDKIKRKSPRISRFSLFLCFDKIAFTNSSDVTKDKGLYNTFIKLLEQSRILSNWRLNNHSRRNKLLRWDFEVHIRSRSSSTPIRPLSLYRPLRESHRPQGVDIDHFGYPCSRGIHQYLQRNIIHACQKLRRIINNVVISTSNCVAIIVTGFSICNL</sequence>
<dbReference type="InParanoid" id="A0A0V1BGM0"/>
<gene>
    <name evidence="1" type="ORF">T01_1034</name>
</gene>
<dbReference type="OrthoDB" id="5919651at2759"/>
<reference evidence="1 2" key="1">
    <citation type="submission" date="2015-01" db="EMBL/GenBank/DDBJ databases">
        <title>Evolution of Trichinella species and genotypes.</title>
        <authorList>
            <person name="Korhonen P.K."/>
            <person name="Edoardo P."/>
            <person name="Giuseppe L.R."/>
            <person name="Gasser R.B."/>
        </authorList>
    </citation>
    <scope>NUCLEOTIDE SEQUENCE [LARGE SCALE GENOMIC DNA]</scope>
    <source>
        <strain evidence="1">ISS3</strain>
    </source>
</reference>
<protein>
    <submittedName>
        <fullName evidence="1">Uncharacterized protein</fullName>
    </submittedName>
</protein>
<accession>A0A0V1BGM0</accession>
<proteinExistence type="predicted"/>
<dbReference type="AlphaFoldDB" id="A0A0V1BGM0"/>
<evidence type="ECO:0000313" key="1">
    <source>
        <dbReference type="EMBL" id="KRY36261.1"/>
    </source>
</evidence>
<dbReference type="EMBL" id="JYDH01000044">
    <property type="protein sequence ID" value="KRY36261.1"/>
    <property type="molecule type" value="Genomic_DNA"/>
</dbReference>
<evidence type="ECO:0000313" key="2">
    <source>
        <dbReference type="Proteomes" id="UP000054776"/>
    </source>
</evidence>